<keyword evidence="2" id="KW-0812">Transmembrane</keyword>
<accession>A0A6B0VQL1</accession>
<evidence type="ECO:0000313" key="5">
    <source>
        <dbReference type="Proteomes" id="UP000434101"/>
    </source>
</evidence>
<dbReference type="PANTHER" id="PTHR33608">
    <property type="entry name" value="BLL2464 PROTEIN"/>
    <property type="match status" value="1"/>
</dbReference>
<keyword evidence="2" id="KW-1133">Transmembrane helix</keyword>
<sequence length="670" mass="71394">MNTRRVAVLLGTAAFLVAIAVVAGVVEIAVTRPTIVVIGLVALVVALSALSRGHGVRTRFGTPDPERRGSVPVPGRSLSGTVDEFRAVTAGHTASSRRLRSGLRGAAVAVLTRFEGDSVEDATRRIENGTWTDDRVAAAFLSDSVEPPARSLRTRLAAVVTPAGNTPFQSGIRHAVAAIVAVGDDGERTEIDRQSLPEYDPEPDDLRGGFSRPGPTANAQSRTRTTTTAVDGIEAHRRRLTEHWTGIGAVALLAVGIGAVADSPAIVLAGVVGVGYAGFARAFDPPELELSLDRTLSDDDPEPGDEIDVTVTLTNESGSFVPDLRFVDGVPADMAVTEGSSRLGTALRPGESVTLEYTVTARRGTHAFDPAIAIARDLSRSVEREFLVDTETTVVCEPSLQPLATDVPIRSATTSFAGRVQTADGGSGTTIHSVREYRKSDPLSRIDWNRHAKTGDLATLEFHEERTARVVVLVDARLATYCAPDPDATHAVDRSVDAAGRIGTALLATGETVGLAALGPVARDGGREESSDAEQCWLPPASGRHHELQFRNLLATHPQFSTLPPSSACQWRRQLRSLRRRLSDDSQIILLTPLSDSVGGDIARRLEARGHPVTVISPDPTADRTAGQQLARVARNVRRTDLQRAGIPVIDWPDDESLDTAIARHAGVRR</sequence>
<dbReference type="RefSeq" id="WP_328821368.1">
    <property type="nucleotide sequence ID" value="NZ_WUYX01000037.1"/>
</dbReference>
<reference evidence="4 5" key="1">
    <citation type="submission" date="2020-01" db="EMBL/GenBank/DDBJ databases">
        <title>Natronorubrum sp. JWXQ-INN 674 isolated from Inner Mongolia Autonomous Region of China.</title>
        <authorList>
            <person name="Xue Q."/>
        </authorList>
    </citation>
    <scope>NUCLEOTIDE SEQUENCE [LARGE SCALE GENOMIC DNA]</scope>
    <source>
        <strain evidence="4 5">JWXQ-INN-674</strain>
    </source>
</reference>
<dbReference type="Proteomes" id="UP000434101">
    <property type="component" value="Unassembled WGS sequence"/>
</dbReference>
<dbReference type="EMBL" id="WUYX01000037">
    <property type="protein sequence ID" value="MXV62769.1"/>
    <property type="molecule type" value="Genomic_DNA"/>
</dbReference>
<gene>
    <name evidence="4" type="ORF">GS429_11965</name>
</gene>
<feature type="compositionally biased region" description="Polar residues" evidence="1">
    <location>
        <begin position="217"/>
        <end position="227"/>
    </location>
</feature>
<evidence type="ECO:0000259" key="3">
    <source>
        <dbReference type="Pfam" id="PF01882"/>
    </source>
</evidence>
<organism evidence="4 5">
    <name type="scientific">Natronorubrum halalkaliphilum</name>
    <dbReference type="NCBI Taxonomy" id="2691917"/>
    <lineage>
        <taxon>Archaea</taxon>
        <taxon>Methanobacteriati</taxon>
        <taxon>Methanobacteriota</taxon>
        <taxon>Stenosarchaea group</taxon>
        <taxon>Halobacteria</taxon>
        <taxon>Halobacteriales</taxon>
        <taxon>Natrialbaceae</taxon>
        <taxon>Natronorubrum</taxon>
    </lineage>
</organism>
<protein>
    <submittedName>
        <fullName evidence="4">DUF58 domain-containing protein</fullName>
    </submittedName>
</protein>
<feature type="domain" description="DUF58" evidence="3">
    <location>
        <begin position="433"/>
        <end position="616"/>
    </location>
</feature>
<feature type="transmembrane region" description="Helical" evidence="2">
    <location>
        <begin position="246"/>
        <end position="279"/>
    </location>
</feature>
<name>A0A6B0VQL1_9EURY</name>
<evidence type="ECO:0000256" key="1">
    <source>
        <dbReference type="SAM" id="MobiDB-lite"/>
    </source>
</evidence>
<comment type="caution">
    <text evidence="4">The sequence shown here is derived from an EMBL/GenBank/DDBJ whole genome shotgun (WGS) entry which is preliminary data.</text>
</comment>
<feature type="region of interest" description="Disordered" evidence="1">
    <location>
        <begin position="56"/>
        <end position="75"/>
    </location>
</feature>
<dbReference type="AlphaFoldDB" id="A0A6B0VQL1"/>
<evidence type="ECO:0000256" key="2">
    <source>
        <dbReference type="SAM" id="Phobius"/>
    </source>
</evidence>
<keyword evidence="2" id="KW-0472">Membrane</keyword>
<dbReference type="Pfam" id="PF01882">
    <property type="entry name" value="DUF58"/>
    <property type="match status" value="1"/>
</dbReference>
<evidence type="ECO:0000313" key="4">
    <source>
        <dbReference type="EMBL" id="MXV62769.1"/>
    </source>
</evidence>
<feature type="region of interest" description="Disordered" evidence="1">
    <location>
        <begin position="187"/>
        <end position="227"/>
    </location>
</feature>
<dbReference type="InterPro" id="IPR002881">
    <property type="entry name" value="DUF58"/>
</dbReference>
<dbReference type="Pfam" id="PF23933">
    <property type="entry name" value="DUF7269"/>
    <property type="match status" value="1"/>
</dbReference>
<keyword evidence="5" id="KW-1185">Reference proteome</keyword>
<feature type="transmembrane region" description="Helical" evidence="2">
    <location>
        <begin position="34"/>
        <end position="50"/>
    </location>
</feature>
<dbReference type="PANTHER" id="PTHR33608:SF6">
    <property type="entry name" value="BLL2464 PROTEIN"/>
    <property type="match status" value="1"/>
</dbReference>
<dbReference type="InterPro" id="IPR055693">
    <property type="entry name" value="DUF7269"/>
</dbReference>
<proteinExistence type="predicted"/>